<dbReference type="PANTHER" id="PTHR10039:SF17">
    <property type="entry name" value="FUNGAL STAND N-TERMINAL GOODBYE DOMAIN-CONTAINING PROTEIN-RELATED"/>
    <property type="match status" value="1"/>
</dbReference>
<keyword evidence="1" id="KW-0677">Repeat</keyword>
<gene>
    <name evidence="4" type="ORF">D9756_006424</name>
</gene>
<dbReference type="OrthoDB" id="3038309at2759"/>
<evidence type="ECO:0000256" key="1">
    <source>
        <dbReference type="ARBA" id="ARBA00022737"/>
    </source>
</evidence>
<organism evidence="4 5">
    <name type="scientific">Leucocoprinus leucothites</name>
    <dbReference type="NCBI Taxonomy" id="201217"/>
    <lineage>
        <taxon>Eukaryota</taxon>
        <taxon>Fungi</taxon>
        <taxon>Dikarya</taxon>
        <taxon>Basidiomycota</taxon>
        <taxon>Agaricomycotina</taxon>
        <taxon>Agaricomycetes</taxon>
        <taxon>Agaricomycetidae</taxon>
        <taxon>Agaricales</taxon>
        <taxon>Agaricineae</taxon>
        <taxon>Agaricaceae</taxon>
        <taxon>Leucocoprinus</taxon>
    </lineage>
</organism>
<dbReference type="SUPFAM" id="SSF52540">
    <property type="entry name" value="P-loop containing nucleoside triphosphate hydrolases"/>
    <property type="match status" value="1"/>
</dbReference>
<dbReference type="Pfam" id="PF24883">
    <property type="entry name" value="NPHP3_N"/>
    <property type="match status" value="1"/>
</dbReference>
<sequence>MSILPEAHDFVIQHGDFRTLNRYNHYGSSGIDILPEASAPEAAADAEERSFAPSCFPGTREQYIEDITNWAIAGSDDHILPLYWLKGPAGVGKSGIAQTCAEKLKDAGLLGASFFFSVSGRCKDHTRFFPTVAHQLSTIHSDYREIVNRKASNDKTLVKKKMVYQFKSLIVEPLQELKRRGKEIERKTVFIDGLDECESPIAQLDIIEIIASSIRAGSTPFRWAIFSREEPFIVSAFSTTHVSSYYHSVLLPISRDVDREIELYLRAGFENILRRRNLLHLSLSWPTAGDIGRLVDAAAGLFAHPATILRFIDNYTYSGFMETLQAVLNSTITPANTPTSPFTDLDNLYILIMKRVPADVLPSMYLLLSYITATPVGQYDHTQNRSWYVTTICNALGISETVFRSICNHLQAVVAFQAPSPQVVDLVRSRYDQDPLFQPHSSVLRRAHGSFSFYHKSFYDFLIDPARSSNFCVKTLAIHQKQFDRLVSQQLHYSSSYVIQGSKLVLAPSATSSSASLSWPQGSEMVDSFLKLDSFCRVSFCLTHNDTDFGQFLETLLSERMGWWVGAHLIILYTVGWFRITNTSEFIRFEDYEKFEPAKFLTMVAKIEKTGAIRTHSPRRDAPVHHDSTEQKPPSQRCGLYELGHGEKSVT</sequence>
<evidence type="ECO:0000313" key="4">
    <source>
        <dbReference type="EMBL" id="KAF5356893.1"/>
    </source>
</evidence>
<dbReference type="Proteomes" id="UP000559027">
    <property type="component" value="Unassembled WGS sequence"/>
</dbReference>
<comment type="caution">
    <text evidence="4">The sequence shown here is derived from an EMBL/GenBank/DDBJ whole genome shotgun (WGS) entry which is preliminary data.</text>
</comment>
<accession>A0A8H5G216</accession>
<evidence type="ECO:0000313" key="5">
    <source>
        <dbReference type="Proteomes" id="UP000559027"/>
    </source>
</evidence>
<feature type="region of interest" description="Disordered" evidence="2">
    <location>
        <begin position="615"/>
        <end position="651"/>
    </location>
</feature>
<dbReference type="AlphaFoldDB" id="A0A8H5G216"/>
<dbReference type="EMBL" id="JAACJO010000006">
    <property type="protein sequence ID" value="KAF5356893.1"/>
    <property type="molecule type" value="Genomic_DNA"/>
</dbReference>
<reference evidence="4 5" key="1">
    <citation type="journal article" date="2020" name="ISME J.">
        <title>Uncovering the hidden diversity of litter-decomposition mechanisms in mushroom-forming fungi.</title>
        <authorList>
            <person name="Floudas D."/>
            <person name="Bentzer J."/>
            <person name="Ahren D."/>
            <person name="Johansson T."/>
            <person name="Persson P."/>
            <person name="Tunlid A."/>
        </authorList>
    </citation>
    <scope>NUCLEOTIDE SEQUENCE [LARGE SCALE GENOMIC DNA]</scope>
    <source>
        <strain evidence="4 5">CBS 146.42</strain>
    </source>
</reference>
<dbReference type="InterPro" id="IPR027417">
    <property type="entry name" value="P-loop_NTPase"/>
</dbReference>
<protein>
    <recommendedName>
        <fullName evidence="3">Nephrocystin 3-like N-terminal domain-containing protein</fullName>
    </recommendedName>
</protein>
<evidence type="ECO:0000259" key="3">
    <source>
        <dbReference type="Pfam" id="PF24883"/>
    </source>
</evidence>
<dbReference type="PANTHER" id="PTHR10039">
    <property type="entry name" value="AMELOGENIN"/>
    <property type="match status" value="1"/>
</dbReference>
<keyword evidence="5" id="KW-1185">Reference proteome</keyword>
<feature type="compositionally biased region" description="Basic and acidic residues" evidence="2">
    <location>
        <begin position="618"/>
        <end position="630"/>
    </location>
</feature>
<name>A0A8H5G216_9AGAR</name>
<evidence type="ECO:0000256" key="2">
    <source>
        <dbReference type="SAM" id="MobiDB-lite"/>
    </source>
</evidence>
<feature type="domain" description="Nephrocystin 3-like N-terminal" evidence="3">
    <location>
        <begin position="67"/>
        <end position="228"/>
    </location>
</feature>
<dbReference type="InterPro" id="IPR056884">
    <property type="entry name" value="NPHP3-like_N"/>
</dbReference>
<proteinExistence type="predicted"/>